<protein>
    <submittedName>
        <fullName evidence="5">Restriction endonuclease subunit S</fullName>
    </submittedName>
</protein>
<proteinExistence type="inferred from homology"/>
<dbReference type="PANTHER" id="PTHR30408:SF12">
    <property type="entry name" value="TYPE I RESTRICTION ENZYME MJAVIII SPECIFICITY SUBUNIT"/>
    <property type="match status" value="1"/>
</dbReference>
<dbReference type="Gene3D" id="1.10.287.1120">
    <property type="entry name" value="Bipartite methylase S protein"/>
    <property type="match status" value="1"/>
</dbReference>
<dbReference type="EMBL" id="SJON01000044">
    <property type="protein sequence ID" value="TCB78432.1"/>
    <property type="molecule type" value="Genomic_DNA"/>
</dbReference>
<keyword evidence="5" id="KW-0540">Nuclease</keyword>
<evidence type="ECO:0000313" key="5">
    <source>
        <dbReference type="EMBL" id="TCB78432.1"/>
    </source>
</evidence>
<keyword evidence="3" id="KW-0238">DNA-binding</keyword>
<dbReference type="Gene3D" id="3.90.220.20">
    <property type="entry name" value="DNA methylase specificity domains"/>
    <property type="match status" value="2"/>
</dbReference>
<evidence type="ECO:0000256" key="1">
    <source>
        <dbReference type="ARBA" id="ARBA00010923"/>
    </source>
</evidence>
<dbReference type="GO" id="GO:0009307">
    <property type="term" value="P:DNA restriction-modification system"/>
    <property type="evidence" value="ECO:0007669"/>
    <property type="project" value="UniProtKB-KW"/>
</dbReference>
<gene>
    <name evidence="5" type="ORF">E0L16_21940</name>
</gene>
<evidence type="ECO:0000256" key="2">
    <source>
        <dbReference type="ARBA" id="ARBA00022747"/>
    </source>
</evidence>
<dbReference type="Proteomes" id="UP000291623">
    <property type="component" value="Unassembled WGS sequence"/>
</dbReference>
<evidence type="ECO:0000259" key="4">
    <source>
        <dbReference type="Pfam" id="PF01420"/>
    </source>
</evidence>
<keyword evidence="2" id="KW-0680">Restriction system</keyword>
<sequence>MEAAGTRGACGIVGQPAATNQSCMAIYPNHKLSSLYLYHWYVYNGEALAFKYCQGTKQLSYTAGLLRTIPIYIPGIIKEQTRIANVLSDTDALITKIEQLIAKKQTIKSATMQQLMTGRTRLPQFAKHSNSTLKGYKSSELGLIPEDWDVYTFNDLIESCSSGATPYRGNKSFYTG</sequence>
<dbReference type="Pfam" id="PF01420">
    <property type="entry name" value="Methylase_S"/>
    <property type="match status" value="1"/>
</dbReference>
<dbReference type="SUPFAM" id="SSF116734">
    <property type="entry name" value="DNA methylase specificity domain"/>
    <property type="match status" value="1"/>
</dbReference>
<dbReference type="GO" id="GO:0003677">
    <property type="term" value="F:DNA binding"/>
    <property type="evidence" value="ECO:0007669"/>
    <property type="project" value="UniProtKB-KW"/>
</dbReference>
<feature type="non-terminal residue" evidence="5">
    <location>
        <position position="176"/>
    </location>
</feature>
<reference evidence="5 6" key="1">
    <citation type="submission" date="2019-02" db="EMBL/GenBank/DDBJ databases">
        <title>The draft genome of Enterobacter spp. strains.</title>
        <authorList>
            <person name="Wang C."/>
            <person name="Feng Y."/>
            <person name="Zong Z."/>
        </authorList>
    </citation>
    <scope>NUCLEOTIDE SEQUENCE [LARGE SCALE GENOMIC DNA]</scope>
    <source>
        <strain evidence="5 6">WCHEQ120003</strain>
    </source>
</reference>
<accession>A0AAE8QS23</accession>
<dbReference type="InterPro" id="IPR052021">
    <property type="entry name" value="Type-I_RS_S_subunit"/>
</dbReference>
<keyword evidence="5" id="KW-0378">Hydrolase</keyword>
<evidence type="ECO:0000256" key="3">
    <source>
        <dbReference type="ARBA" id="ARBA00023125"/>
    </source>
</evidence>
<dbReference type="PANTHER" id="PTHR30408">
    <property type="entry name" value="TYPE-1 RESTRICTION ENZYME ECOKI SPECIFICITY PROTEIN"/>
    <property type="match status" value="1"/>
</dbReference>
<comment type="caution">
    <text evidence="5">The sequence shown here is derived from an EMBL/GenBank/DDBJ whole genome shotgun (WGS) entry which is preliminary data.</text>
</comment>
<keyword evidence="5" id="KW-0255">Endonuclease</keyword>
<dbReference type="InterPro" id="IPR044946">
    <property type="entry name" value="Restrct_endonuc_typeI_TRD_sf"/>
</dbReference>
<feature type="domain" description="Type I restriction modification DNA specificity" evidence="4">
    <location>
        <begin position="5"/>
        <end position="102"/>
    </location>
</feature>
<name>A0AAE8QS23_9ENTR</name>
<organism evidence="5 6">
    <name type="scientific">Enterobacter quasihormaechei</name>
    <dbReference type="NCBI Taxonomy" id="2529382"/>
    <lineage>
        <taxon>Bacteria</taxon>
        <taxon>Pseudomonadati</taxon>
        <taxon>Pseudomonadota</taxon>
        <taxon>Gammaproteobacteria</taxon>
        <taxon>Enterobacterales</taxon>
        <taxon>Enterobacteriaceae</taxon>
        <taxon>Enterobacter</taxon>
    </lineage>
</organism>
<comment type="similarity">
    <text evidence="1">Belongs to the type-I restriction system S methylase family.</text>
</comment>
<dbReference type="InterPro" id="IPR000055">
    <property type="entry name" value="Restrct_endonuc_typeI_TRD"/>
</dbReference>
<evidence type="ECO:0000313" key="6">
    <source>
        <dbReference type="Proteomes" id="UP000291623"/>
    </source>
</evidence>
<dbReference type="AlphaFoldDB" id="A0AAE8QS23"/>
<dbReference type="GO" id="GO:0004519">
    <property type="term" value="F:endonuclease activity"/>
    <property type="evidence" value="ECO:0007669"/>
    <property type="project" value="UniProtKB-KW"/>
</dbReference>